<comment type="catalytic activity">
    <reaction evidence="1">
        <text>Cleavage of an N-acetyl or N-formyl amino acid from the N-terminus of a polypeptide.</text>
        <dbReference type="EC" id="3.4.19.1"/>
    </reaction>
</comment>
<keyword evidence="6" id="KW-0963">Cytoplasm</keyword>
<dbReference type="OMA" id="QEIATPF"/>
<dbReference type="HOGENOM" id="CLU_014230_1_0_1"/>
<dbReference type="GO" id="GO:0004252">
    <property type="term" value="F:serine-type endopeptidase activity"/>
    <property type="evidence" value="ECO:0007669"/>
    <property type="project" value="TreeGrafter"/>
</dbReference>
<dbReference type="EMBL" id="GL377312">
    <property type="protein sequence ID" value="EFI92522.1"/>
    <property type="molecule type" value="Genomic_DNA"/>
</dbReference>
<protein>
    <recommendedName>
        <fullName evidence="5">acylaminoacyl-peptidase</fullName>
        <ecNumber evidence="5">3.4.19.1</ecNumber>
    </recommendedName>
    <alternativeName>
        <fullName evidence="8">Dipeptidyl-peptidase V</fullName>
    </alternativeName>
</protein>
<organism evidence="12">
    <name type="scientific">Schizophyllum commune (strain H4-8 / FGSC 9210)</name>
    <name type="common">Split gill fungus</name>
    <dbReference type="NCBI Taxonomy" id="578458"/>
    <lineage>
        <taxon>Eukaryota</taxon>
        <taxon>Fungi</taxon>
        <taxon>Dikarya</taxon>
        <taxon>Basidiomycota</taxon>
        <taxon>Agaricomycotina</taxon>
        <taxon>Agaricomycetes</taxon>
        <taxon>Agaricomycetidae</taxon>
        <taxon>Agaricales</taxon>
        <taxon>Schizophyllaceae</taxon>
        <taxon>Schizophyllum</taxon>
    </lineage>
</organism>
<dbReference type="InParanoid" id="D8QGN1"/>
<sequence>MEAVLRETADRKRVVEVWRAGQLDVSHDVTEAHDGFYSDAAYGTLHFSPSETAVIYVAEAKPPQNADPAYKKFEYTPPLGEGYPGRKRPTVFILRWAAPQASVGEHWESPVLASLDLISASKGVPTRFGQVLFSPYDKEERQLYATGYDLAPDGRLLGIVYCANRPSGIWHLTIPSDKKPAAVTVESASRLTPANLACRSPRIDEGSRQLYYIACAVGGPHASTTSVWKLSVPSSTADKVTPELVLDVVHDPYANSSLDDLDAPFPGLYPDITLPRSPFVTISDKLYIVSTTAWRSRNTIVLISAEDGTVKDLCAEESVASWAVLATDGDRKIIGVRSALSIPYELAVGTLNDTGKVSWNVIERPALKPAVKDVLGRITTSVLRMPGHKTLEGLVHCASSAGSSAPPPAILEPHGGPHATAVPAFIPRTAVLVASGYTVLQPNYTGSLGFGEAAVRALPGNCGKLDVENSIATLRELIKQGKASDDRRRLFYTGGSHGGFIGGHGEFMNVVGQYPDLFAASILRNPVISAGEISTSDIPDWYFAEFGVDYPVIESQGAGQPLMTPETYARLHAASPISHVEKVRTPVLLALGDSDLRVSPTNGLGYYHSLRAHAYKDGGLEDAEKGSRVRLLMFPGMNHSLDGLEESRVEIQATLEWLAKWGSKP</sequence>
<feature type="domain" description="Acylamino-acid-releasing enzyme N-terminal" evidence="10">
    <location>
        <begin position="12"/>
        <end position="365"/>
    </location>
</feature>
<dbReference type="EC" id="3.4.19.1" evidence="5"/>
<dbReference type="Gene3D" id="3.40.50.1820">
    <property type="entry name" value="alpha/beta hydrolase"/>
    <property type="match status" value="1"/>
</dbReference>
<dbReference type="Pfam" id="PF00326">
    <property type="entry name" value="Peptidase_S9"/>
    <property type="match status" value="1"/>
</dbReference>
<evidence type="ECO:0000256" key="6">
    <source>
        <dbReference type="ARBA" id="ARBA00022490"/>
    </source>
</evidence>
<dbReference type="STRING" id="578458.D8QGN1"/>
<comment type="subunit">
    <text evidence="4">Homotetramer.</text>
</comment>
<dbReference type="InterPro" id="IPR001375">
    <property type="entry name" value="Peptidase_S9_cat"/>
</dbReference>
<proteinExistence type="inferred from homology"/>
<dbReference type="SUPFAM" id="SSF53474">
    <property type="entry name" value="alpha/beta-Hydrolases"/>
    <property type="match status" value="1"/>
</dbReference>
<evidence type="ECO:0000256" key="1">
    <source>
        <dbReference type="ARBA" id="ARBA00000721"/>
    </source>
</evidence>
<dbReference type="PANTHER" id="PTHR42776:SF4">
    <property type="entry name" value="ACYLAMINO-ACID-RELEASING ENZYME"/>
    <property type="match status" value="1"/>
</dbReference>
<reference evidence="11 12" key="1">
    <citation type="journal article" date="2010" name="Nat. Biotechnol.">
        <title>Genome sequence of the model mushroom Schizophyllum commune.</title>
        <authorList>
            <person name="Ohm R.A."/>
            <person name="de Jong J.F."/>
            <person name="Lugones L.G."/>
            <person name="Aerts A."/>
            <person name="Kothe E."/>
            <person name="Stajich J.E."/>
            <person name="de Vries R.P."/>
            <person name="Record E."/>
            <person name="Levasseur A."/>
            <person name="Baker S.E."/>
            <person name="Bartholomew K.A."/>
            <person name="Coutinho P.M."/>
            <person name="Erdmann S."/>
            <person name="Fowler T.J."/>
            <person name="Gathman A.C."/>
            <person name="Lombard V."/>
            <person name="Henrissat B."/>
            <person name="Knabe N."/>
            <person name="Kuees U."/>
            <person name="Lilly W.W."/>
            <person name="Lindquist E."/>
            <person name="Lucas S."/>
            <person name="Magnuson J.K."/>
            <person name="Piumi F."/>
            <person name="Raudaskoski M."/>
            <person name="Salamov A."/>
            <person name="Schmutz J."/>
            <person name="Schwarze F.W.M.R."/>
            <person name="vanKuyk P.A."/>
            <person name="Horton J.S."/>
            <person name="Grigoriev I.V."/>
            <person name="Woesten H.A.B."/>
        </authorList>
    </citation>
    <scope>NUCLEOTIDE SEQUENCE [LARGE SCALE GENOMIC DNA]</scope>
    <source>
        <strain evidence="12">H4-8 / FGSC 9210</strain>
    </source>
</reference>
<evidence type="ECO:0000313" key="12">
    <source>
        <dbReference type="Proteomes" id="UP000007431"/>
    </source>
</evidence>
<evidence type="ECO:0000256" key="3">
    <source>
        <dbReference type="ARBA" id="ARBA00010040"/>
    </source>
</evidence>
<dbReference type="PANTHER" id="PTHR42776">
    <property type="entry name" value="SERINE PEPTIDASE S9 FAMILY MEMBER"/>
    <property type="match status" value="1"/>
</dbReference>
<dbReference type="VEuPathDB" id="FungiDB:SCHCODRAFT_02590080"/>
<dbReference type="GO" id="GO:0008242">
    <property type="term" value="F:omega peptidase activity"/>
    <property type="evidence" value="ECO:0007669"/>
    <property type="project" value="UniProtKB-EC"/>
</dbReference>
<dbReference type="GO" id="GO:0006508">
    <property type="term" value="P:proteolysis"/>
    <property type="evidence" value="ECO:0007669"/>
    <property type="project" value="InterPro"/>
</dbReference>
<evidence type="ECO:0000256" key="5">
    <source>
        <dbReference type="ARBA" id="ARBA00012917"/>
    </source>
</evidence>
<dbReference type="MEROPS" id="S09.004"/>
<dbReference type="GO" id="GO:0005737">
    <property type="term" value="C:cytoplasm"/>
    <property type="evidence" value="ECO:0007669"/>
    <property type="project" value="UniProtKB-SubCell"/>
</dbReference>
<keyword evidence="12" id="KW-1185">Reference proteome</keyword>
<keyword evidence="7" id="KW-0378">Hydrolase</keyword>
<evidence type="ECO:0000256" key="2">
    <source>
        <dbReference type="ARBA" id="ARBA00004496"/>
    </source>
</evidence>
<evidence type="ECO:0000256" key="4">
    <source>
        <dbReference type="ARBA" id="ARBA00011881"/>
    </source>
</evidence>
<evidence type="ECO:0000313" key="11">
    <source>
        <dbReference type="EMBL" id="EFI92522.1"/>
    </source>
</evidence>
<dbReference type="AlphaFoldDB" id="D8QGN1"/>
<name>D8QGN1_SCHCM</name>
<evidence type="ECO:0000259" key="9">
    <source>
        <dbReference type="Pfam" id="PF00326"/>
    </source>
</evidence>
<evidence type="ECO:0000259" key="10">
    <source>
        <dbReference type="Pfam" id="PF19283"/>
    </source>
</evidence>
<dbReference type="Pfam" id="PF19283">
    <property type="entry name" value="APEH_N"/>
    <property type="match status" value="1"/>
</dbReference>
<evidence type="ECO:0000256" key="7">
    <source>
        <dbReference type="ARBA" id="ARBA00022801"/>
    </source>
</evidence>
<comment type="similarity">
    <text evidence="3">Belongs to the peptidase S9C family.</text>
</comment>
<accession>D8QGN1</accession>
<dbReference type="Proteomes" id="UP000007431">
    <property type="component" value="Unassembled WGS sequence"/>
</dbReference>
<feature type="domain" description="Peptidase S9 prolyl oligopeptidase catalytic" evidence="9">
    <location>
        <begin position="426"/>
        <end position="661"/>
    </location>
</feature>
<dbReference type="InterPro" id="IPR029058">
    <property type="entry name" value="AB_hydrolase_fold"/>
</dbReference>
<dbReference type="eggNOG" id="KOG2100">
    <property type="taxonomic scope" value="Eukaryota"/>
</dbReference>
<gene>
    <name evidence="11" type="ORF">SCHCODRAFT_70491</name>
</gene>
<dbReference type="SUPFAM" id="SSF82171">
    <property type="entry name" value="DPP6 N-terminal domain-like"/>
    <property type="match status" value="1"/>
</dbReference>
<comment type="subcellular location">
    <subcellularLocation>
        <location evidence="2">Cytoplasm</location>
    </subcellularLocation>
</comment>
<dbReference type="InterPro" id="IPR045550">
    <property type="entry name" value="AARE_N"/>
</dbReference>
<evidence type="ECO:0000256" key="8">
    <source>
        <dbReference type="ARBA" id="ARBA00032829"/>
    </source>
</evidence>